<evidence type="ECO:0008006" key="8">
    <source>
        <dbReference type="Google" id="ProtNLM"/>
    </source>
</evidence>
<dbReference type="PANTHER" id="PTHR23264">
    <property type="entry name" value="NUCLEOTIDE-BINDING PROTEIN NBP35 YEAST -RELATED"/>
    <property type="match status" value="1"/>
</dbReference>
<dbReference type="OrthoDB" id="1741334at2759"/>
<keyword evidence="3" id="KW-0067">ATP-binding</keyword>
<dbReference type="InterPro" id="IPR027417">
    <property type="entry name" value="P-loop_NTPase"/>
</dbReference>
<keyword evidence="1" id="KW-0479">Metal-binding</keyword>
<dbReference type="GO" id="GO:0005829">
    <property type="term" value="C:cytosol"/>
    <property type="evidence" value="ECO:0007669"/>
    <property type="project" value="TreeGrafter"/>
</dbReference>
<keyword evidence="5" id="KW-0411">Iron-sulfur</keyword>
<reference evidence="6" key="1">
    <citation type="submission" date="2022-11" db="EMBL/GenBank/DDBJ databases">
        <authorList>
            <person name="Scott C."/>
            <person name="Bruce N."/>
        </authorList>
    </citation>
    <scope>NUCLEOTIDE SEQUENCE</scope>
</reference>
<dbReference type="InterPro" id="IPR033756">
    <property type="entry name" value="YlxH/NBP35"/>
</dbReference>
<keyword evidence="2" id="KW-0547">Nucleotide-binding</keyword>
<dbReference type="CDD" id="cd02037">
    <property type="entry name" value="Mrp_NBP35"/>
    <property type="match status" value="1"/>
</dbReference>
<dbReference type="GO" id="GO:0051536">
    <property type="term" value="F:iron-sulfur cluster binding"/>
    <property type="evidence" value="ECO:0007669"/>
    <property type="project" value="UniProtKB-KW"/>
</dbReference>
<dbReference type="InterPro" id="IPR019591">
    <property type="entry name" value="Mrp/NBP35_ATP-bd"/>
</dbReference>
<dbReference type="PANTHER" id="PTHR23264:SF19">
    <property type="entry name" value="CYTOSOLIC FE-S CLUSTER ASSEMBLY FACTOR NUBP2"/>
    <property type="match status" value="1"/>
</dbReference>
<comment type="caution">
    <text evidence="6">The sequence shown here is derived from an EMBL/GenBank/DDBJ whole genome shotgun (WGS) entry which is preliminary data.</text>
</comment>
<dbReference type="SUPFAM" id="SSF52540">
    <property type="entry name" value="P-loop containing nucleoside triphosphate hydrolases"/>
    <property type="match status" value="1"/>
</dbReference>
<evidence type="ECO:0000256" key="4">
    <source>
        <dbReference type="ARBA" id="ARBA00023004"/>
    </source>
</evidence>
<name>A0A9P1M9F5_9PEZI</name>
<dbReference type="GO" id="GO:0046872">
    <property type="term" value="F:metal ion binding"/>
    <property type="evidence" value="ECO:0007669"/>
    <property type="project" value="UniProtKB-KW"/>
</dbReference>
<dbReference type="Proteomes" id="UP000838763">
    <property type="component" value="Unassembled WGS sequence"/>
</dbReference>
<dbReference type="EMBL" id="CALLCH030000005">
    <property type="protein sequence ID" value="CAI4212610.1"/>
    <property type="molecule type" value="Genomic_DNA"/>
</dbReference>
<evidence type="ECO:0000256" key="2">
    <source>
        <dbReference type="ARBA" id="ARBA00022741"/>
    </source>
</evidence>
<dbReference type="HAMAP" id="MF_02040">
    <property type="entry name" value="Mrp_NBP35"/>
    <property type="match status" value="1"/>
</dbReference>
<proteinExistence type="inferred from homology"/>
<sequence length="280" mass="29922">MSTAKVKHIVLVLSGKGGVGKSSVTTQLALCLSLAGHSVGILDADLTGPNIPRMLAIEDAKVRQAPGGWLPVPVHDADPATGKASLRAMSLGFMLRDRGDAVVWRGPKKTAMIRQFLSDVIDEHISLAETLAKNALPGQVAGAVVVTTPQAMSTQDVRKELNFCAATGIPVLGVVENMSGFVCENCADCTDLFGSGAPATVAHTHTHTYTEQMNLYYVAQYKYKIQSGKVEGASQLLNGPEGPDNTLCAHKFPHSKRTSAEEVQHSQLDPFQELFEFSPR</sequence>
<accession>A0A9P1M9F5</accession>
<keyword evidence="4" id="KW-0408">Iron</keyword>
<evidence type="ECO:0000256" key="5">
    <source>
        <dbReference type="ARBA" id="ARBA00023014"/>
    </source>
</evidence>
<protein>
    <recommendedName>
        <fullName evidence="8">Cytosolic Fe-S cluster assembly factor CFD1</fullName>
    </recommendedName>
</protein>
<gene>
    <name evidence="6" type="ORF">PPNO1_LOCUS2367</name>
</gene>
<evidence type="ECO:0000256" key="1">
    <source>
        <dbReference type="ARBA" id="ARBA00022723"/>
    </source>
</evidence>
<evidence type="ECO:0000256" key="3">
    <source>
        <dbReference type="ARBA" id="ARBA00022840"/>
    </source>
</evidence>
<evidence type="ECO:0000313" key="7">
    <source>
        <dbReference type="Proteomes" id="UP000838763"/>
    </source>
</evidence>
<dbReference type="Gene3D" id="3.40.50.300">
    <property type="entry name" value="P-loop containing nucleotide triphosphate hydrolases"/>
    <property type="match status" value="1"/>
</dbReference>
<evidence type="ECO:0000313" key="6">
    <source>
        <dbReference type="EMBL" id="CAI4212610.1"/>
    </source>
</evidence>
<dbReference type="Pfam" id="PF10609">
    <property type="entry name" value="ParA"/>
    <property type="match status" value="1"/>
</dbReference>
<keyword evidence="7" id="KW-1185">Reference proteome</keyword>
<dbReference type="GO" id="GO:0005524">
    <property type="term" value="F:ATP binding"/>
    <property type="evidence" value="ECO:0007669"/>
    <property type="project" value="UniProtKB-KW"/>
</dbReference>
<dbReference type="GO" id="GO:0140663">
    <property type="term" value="F:ATP-dependent FeS chaperone activity"/>
    <property type="evidence" value="ECO:0007669"/>
    <property type="project" value="InterPro"/>
</dbReference>
<dbReference type="GO" id="GO:0016226">
    <property type="term" value="P:iron-sulfur cluster assembly"/>
    <property type="evidence" value="ECO:0007669"/>
    <property type="project" value="InterPro"/>
</dbReference>
<organism evidence="6 7">
    <name type="scientific">Parascedosporium putredinis</name>
    <dbReference type="NCBI Taxonomy" id="1442378"/>
    <lineage>
        <taxon>Eukaryota</taxon>
        <taxon>Fungi</taxon>
        <taxon>Dikarya</taxon>
        <taxon>Ascomycota</taxon>
        <taxon>Pezizomycotina</taxon>
        <taxon>Sordariomycetes</taxon>
        <taxon>Hypocreomycetidae</taxon>
        <taxon>Microascales</taxon>
        <taxon>Microascaceae</taxon>
        <taxon>Parascedosporium</taxon>
    </lineage>
</organism>
<dbReference type="AlphaFoldDB" id="A0A9P1M9F5"/>